<dbReference type="PANTHER" id="PTHR35179:SF1">
    <property type="entry name" value="INTEGRAL MEMBRANE PROTEIN"/>
    <property type="match status" value="1"/>
</dbReference>
<evidence type="ECO:0000256" key="1">
    <source>
        <dbReference type="SAM" id="MobiDB-lite"/>
    </source>
</evidence>
<dbReference type="OrthoDB" id="3205825at2759"/>
<evidence type="ECO:0000256" key="2">
    <source>
        <dbReference type="SAM" id="Phobius"/>
    </source>
</evidence>
<proteinExistence type="predicted"/>
<feature type="transmembrane region" description="Helical" evidence="2">
    <location>
        <begin position="58"/>
        <end position="84"/>
    </location>
</feature>
<keyword evidence="2" id="KW-0472">Membrane</keyword>
<feature type="region of interest" description="Disordered" evidence="1">
    <location>
        <begin position="284"/>
        <end position="304"/>
    </location>
</feature>
<feature type="transmembrane region" description="Helical" evidence="2">
    <location>
        <begin position="206"/>
        <end position="232"/>
    </location>
</feature>
<evidence type="ECO:0000313" key="4">
    <source>
        <dbReference type="Proteomes" id="UP000605986"/>
    </source>
</evidence>
<feature type="transmembrane region" description="Helical" evidence="2">
    <location>
        <begin position="90"/>
        <end position="114"/>
    </location>
</feature>
<sequence length="366" mass="41403">MAGFLVPDHFVNVRPNMTDQLVASIIWGFTMAVGIFSGQKAGKQTWEQWKRTKRVKAYVWMIWAEWLSSMIIGVLSWCFIRGYIAPSFWIYFFLLCLWVVQIQCICGIIINRISLLMVDRRNAFKIRWITAAVLGLINISVFCIWIPAQLQISQQYHDINYIWDRIEKGLFLVIDAALHSYFVYLIRIKLIANGLTKYQPLMRYNLVMIVVSMSLDVILIGSMSIGNGFIYVQFHPLVYILKLHIEMNISDLIVRVVRATGDHSSYPEGGIDENTELRSRMKAAVSKKTGGSNRTGTNGGKGVMFSSTGRNLEVRVDAGGQAPTSQAQGGITKVTQTQVTVLPKQGEDDASSQSSTRHLKDPYLYE</sequence>
<feature type="transmembrane region" description="Helical" evidence="2">
    <location>
        <begin position="126"/>
        <end position="148"/>
    </location>
</feature>
<keyword evidence="2" id="KW-1133">Transmembrane helix</keyword>
<keyword evidence="2" id="KW-0812">Transmembrane</keyword>
<accession>A0A8H4KDJ5</accession>
<gene>
    <name evidence="3" type="ORF">F53441_8487</name>
</gene>
<feature type="region of interest" description="Disordered" evidence="1">
    <location>
        <begin position="342"/>
        <end position="366"/>
    </location>
</feature>
<comment type="caution">
    <text evidence="3">The sequence shown here is derived from an EMBL/GenBank/DDBJ whole genome shotgun (WGS) entry which is preliminary data.</text>
</comment>
<keyword evidence="4" id="KW-1185">Reference proteome</keyword>
<evidence type="ECO:0000313" key="3">
    <source>
        <dbReference type="EMBL" id="KAF4448056.1"/>
    </source>
</evidence>
<feature type="compositionally biased region" description="Low complexity" evidence="1">
    <location>
        <begin position="286"/>
        <end position="296"/>
    </location>
</feature>
<feature type="transmembrane region" description="Helical" evidence="2">
    <location>
        <begin position="168"/>
        <end position="186"/>
    </location>
</feature>
<dbReference type="Proteomes" id="UP000605986">
    <property type="component" value="Unassembled WGS sequence"/>
</dbReference>
<protein>
    <submittedName>
        <fullName evidence="3">Uncharacterized protein</fullName>
    </submittedName>
</protein>
<reference evidence="3" key="1">
    <citation type="submission" date="2020-01" db="EMBL/GenBank/DDBJ databases">
        <title>Identification and distribution of gene clusters putatively required for synthesis of sphingolipid metabolism inhibitors in phylogenetically diverse species of the filamentous fungus Fusarium.</title>
        <authorList>
            <person name="Kim H.-S."/>
            <person name="Busman M."/>
            <person name="Brown D.W."/>
            <person name="Divon H."/>
            <person name="Uhlig S."/>
            <person name="Proctor R.H."/>
        </authorList>
    </citation>
    <scope>NUCLEOTIDE SEQUENCE</scope>
    <source>
        <strain evidence="3">NRRL 53441</strain>
    </source>
</reference>
<name>A0A8H4KDJ5_9HYPO</name>
<dbReference type="PANTHER" id="PTHR35179">
    <property type="entry name" value="PROTEIN CBG02620"/>
    <property type="match status" value="1"/>
</dbReference>
<dbReference type="EMBL" id="JAADJG010000361">
    <property type="protein sequence ID" value="KAF4448056.1"/>
    <property type="molecule type" value="Genomic_DNA"/>
</dbReference>
<feature type="transmembrane region" description="Helical" evidence="2">
    <location>
        <begin position="20"/>
        <end position="37"/>
    </location>
</feature>
<dbReference type="AlphaFoldDB" id="A0A8H4KDJ5"/>
<organism evidence="3 4">
    <name type="scientific">Fusarium austroafricanum</name>
    <dbReference type="NCBI Taxonomy" id="2364996"/>
    <lineage>
        <taxon>Eukaryota</taxon>
        <taxon>Fungi</taxon>
        <taxon>Dikarya</taxon>
        <taxon>Ascomycota</taxon>
        <taxon>Pezizomycotina</taxon>
        <taxon>Sordariomycetes</taxon>
        <taxon>Hypocreomycetidae</taxon>
        <taxon>Hypocreales</taxon>
        <taxon>Nectriaceae</taxon>
        <taxon>Fusarium</taxon>
        <taxon>Fusarium concolor species complex</taxon>
    </lineage>
</organism>